<organism evidence="2">
    <name type="scientific">marine metagenome</name>
    <dbReference type="NCBI Taxonomy" id="408172"/>
    <lineage>
        <taxon>unclassified sequences</taxon>
        <taxon>metagenomes</taxon>
        <taxon>ecological metagenomes</taxon>
    </lineage>
</organism>
<sequence length="154" mass="17547">IDEIGEIIVKGPNVFTDYFKNQELYKTVVIDGYFYTGDLGYIDSLGKQYFVERKKDLIIKAGVNIHPGEIEEVLYEHKCISEVLVVGIDDEFYGEDVKCFAVLNEDNEAEKNIEQSIINFARERLGVFKAPVSVDFVESLPKGPSGKYLRRALR</sequence>
<dbReference type="InterPro" id="IPR042099">
    <property type="entry name" value="ANL_N_sf"/>
</dbReference>
<dbReference type="Gene3D" id="3.40.50.12780">
    <property type="entry name" value="N-terminal domain of ligase-like"/>
    <property type="match status" value="1"/>
</dbReference>
<dbReference type="PANTHER" id="PTHR43767:SF9">
    <property type="entry name" value="LONG-CHAIN-FATTY-ACID--COA LIGASE"/>
    <property type="match status" value="1"/>
</dbReference>
<evidence type="ECO:0000313" key="2">
    <source>
        <dbReference type="EMBL" id="SVD95236.1"/>
    </source>
</evidence>
<name>A0A382ZI55_9ZZZZ</name>
<dbReference type="Pfam" id="PF13193">
    <property type="entry name" value="AMP-binding_C"/>
    <property type="match status" value="1"/>
</dbReference>
<dbReference type="InterPro" id="IPR050237">
    <property type="entry name" value="ATP-dep_AMP-bd_enzyme"/>
</dbReference>
<dbReference type="PANTHER" id="PTHR43767">
    <property type="entry name" value="LONG-CHAIN-FATTY-ACID--COA LIGASE"/>
    <property type="match status" value="1"/>
</dbReference>
<feature type="non-terminal residue" evidence="2">
    <location>
        <position position="1"/>
    </location>
</feature>
<dbReference type="GO" id="GO:0016877">
    <property type="term" value="F:ligase activity, forming carbon-sulfur bonds"/>
    <property type="evidence" value="ECO:0007669"/>
    <property type="project" value="UniProtKB-ARBA"/>
</dbReference>
<dbReference type="SUPFAM" id="SSF56801">
    <property type="entry name" value="Acetyl-CoA synthetase-like"/>
    <property type="match status" value="1"/>
</dbReference>
<reference evidence="2" key="1">
    <citation type="submission" date="2018-05" db="EMBL/GenBank/DDBJ databases">
        <authorList>
            <person name="Lanie J.A."/>
            <person name="Ng W.-L."/>
            <person name="Kazmierczak K.M."/>
            <person name="Andrzejewski T.M."/>
            <person name="Davidsen T.M."/>
            <person name="Wayne K.J."/>
            <person name="Tettelin H."/>
            <person name="Glass J.I."/>
            <person name="Rusch D."/>
            <person name="Podicherti R."/>
            <person name="Tsui H.-C.T."/>
            <person name="Winkler M.E."/>
        </authorList>
    </citation>
    <scope>NUCLEOTIDE SEQUENCE</scope>
</reference>
<protein>
    <recommendedName>
        <fullName evidence="1">AMP-binding enzyme C-terminal domain-containing protein</fullName>
    </recommendedName>
</protein>
<dbReference type="EMBL" id="UINC01184156">
    <property type="protein sequence ID" value="SVD95236.1"/>
    <property type="molecule type" value="Genomic_DNA"/>
</dbReference>
<dbReference type="Gene3D" id="3.30.300.30">
    <property type="match status" value="1"/>
</dbReference>
<accession>A0A382ZI55</accession>
<dbReference type="AlphaFoldDB" id="A0A382ZI55"/>
<evidence type="ECO:0000259" key="1">
    <source>
        <dbReference type="Pfam" id="PF13193"/>
    </source>
</evidence>
<dbReference type="InterPro" id="IPR045851">
    <property type="entry name" value="AMP-bd_C_sf"/>
</dbReference>
<gene>
    <name evidence="2" type="ORF">METZ01_LOCUS448090</name>
</gene>
<feature type="domain" description="AMP-binding enzyme C-terminal" evidence="1">
    <location>
        <begin position="69"/>
        <end position="147"/>
    </location>
</feature>
<dbReference type="InterPro" id="IPR025110">
    <property type="entry name" value="AMP-bd_C"/>
</dbReference>
<proteinExistence type="predicted"/>